<evidence type="ECO:0000256" key="1">
    <source>
        <dbReference type="SAM" id="MobiDB-lite"/>
    </source>
</evidence>
<proteinExistence type="predicted"/>
<reference evidence="2" key="1">
    <citation type="submission" date="2023-04" db="EMBL/GenBank/DDBJ databases">
        <authorList>
            <consortium name="ELIXIR-Norway"/>
        </authorList>
    </citation>
    <scope>NUCLEOTIDE SEQUENCE [LARGE SCALE GENOMIC DNA]</scope>
</reference>
<organism evidence="2 3">
    <name type="scientific">Rangifer tarandus platyrhynchus</name>
    <name type="common">Svalbard reindeer</name>
    <dbReference type="NCBI Taxonomy" id="3082113"/>
    <lineage>
        <taxon>Eukaryota</taxon>
        <taxon>Metazoa</taxon>
        <taxon>Chordata</taxon>
        <taxon>Craniata</taxon>
        <taxon>Vertebrata</taxon>
        <taxon>Euteleostomi</taxon>
        <taxon>Mammalia</taxon>
        <taxon>Eutheria</taxon>
        <taxon>Laurasiatheria</taxon>
        <taxon>Artiodactyla</taxon>
        <taxon>Ruminantia</taxon>
        <taxon>Pecora</taxon>
        <taxon>Cervidae</taxon>
        <taxon>Odocoileinae</taxon>
        <taxon>Rangifer</taxon>
    </lineage>
</organism>
<sequence>MRLQLLRRERGAPARLFQRHLIRRGRGSGVGVGGCAKPLWLLHSARTEAGDTASPRETRARRQGQRRPAQEEAGPPLSCAKCARGHQARGPGVQQPPCRHPRSLSPRDPLQRLHSLTPLVQAGPHSTSTGALLVGLWKGWARAVVTGQEPCTPGPSVHLPDFLSIRHVGRADGDTGWMGAGLAGAGTKAEKTRQLSVPGDPWHWCQDPGVLGVTSVLEEFLLGSCEVGLEQSPKLLHHPVPPDPRLPEGGEHSKLWKTAQEGGGDADCRRTGFVDGGCWARPWPGCGVTRGSERGSGLAVELALGPRGGGHGVGSLRGPPGHLGLLFQLGLQTRPSSVPPFPVKLDGAGLWGAAPASSWGRCEAGSWPSAQNIPPFIGNVRKPRALPDALRAVALGAGSAPGGMSAAASGVVGTLQETWENALGWFLPNLAPPECGLHSILESLLVCLLISCMTDPLLQRILSERTVSAGSKIKHVLREACFHVEAKLETLVDGLCSARLFRMAGGLTSSEPGTITADLSDAADFAPGPQGKLHCRGCAQRLPPPTGRPGDPCLGSSAQRPQGGIKGQGGGEPSAPLRGSDGVAVDGLHPVQTDNYTELLSKGAEFQGDVSTSENRPVVSLLPPHAWPRQRRAGRDLLPVPTSRRCVTPLGVGSAPQVPVRTCPPFLLRRPRWSHLKVPVELRLGSQKEGPPGFGEEGGPALLVSRIKAVPFTPSSKTLGWLLSGVGEGGQACTSRFRPYCDAQQLWRRGAETAVRLSLPIIDGLGASEEGERLRGVHVRPESSECDTARDSAVLCWVWWRVAFQTARSFQRPAHVRTGASPSNPSDSPGTALTWGLCAESFDFSIAVSMEGRVLRPPISLSVRCLRISGTSVMHG</sequence>
<feature type="region of interest" description="Disordered" evidence="1">
    <location>
        <begin position="540"/>
        <end position="588"/>
    </location>
</feature>
<name>A0ABN8YVE0_RANTA</name>
<dbReference type="Proteomes" id="UP001176941">
    <property type="component" value="Chromosome 23"/>
</dbReference>
<feature type="region of interest" description="Disordered" evidence="1">
    <location>
        <begin position="46"/>
        <end position="109"/>
    </location>
</feature>
<keyword evidence="3" id="KW-1185">Reference proteome</keyword>
<dbReference type="EMBL" id="OX459959">
    <property type="protein sequence ID" value="CAI9164403.1"/>
    <property type="molecule type" value="Genomic_DNA"/>
</dbReference>
<feature type="compositionally biased region" description="Basic and acidic residues" evidence="1">
    <location>
        <begin position="46"/>
        <end position="60"/>
    </location>
</feature>
<protein>
    <submittedName>
        <fullName evidence="2">Uncharacterized protein</fullName>
    </submittedName>
</protein>
<evidence type="ECO:0000313" key="2">
    <source>
        <dbReference type="EMBL" id="CAI9164403.1"/>
    </source>
</evidence>
<evidence type="ECO:0000313" key="3">
    <source>
        <dbReference type="Proteomes" id="UP001176941"/>
    </source>
</evidence>
<accession>A0ABN8YVE0</accession>
<gene>
    <name evidence="2" type="ORF">MRATA1EN1_LOCUS13365</name>
</gene>